<feature type="chain" id="PRO_5028892158" description="CNP1-like uncharacterized domain-containing protein" evidence="1">
    <location>
        <begin position="19"/>
        <end position="205"/>
    </location>
</feature>
<sequence>MRAVMVITALLWSCFAAATQMGTTTTDGETDAQNAVEAAKEGGFAGLVNWFRSGKAPPEEGSYQLPPVSSLGNWVDYEFTQPKRNKTNTYQISLDGITVGSDEIIRYVMAVKPNISDVTTVVYEGIDCNSNQYRRYASTTSDKDWVLVKSRKWLDNRKDGPNAWQGYLSDAMCSLYGPHSLETIKANIKGNRTLYETATTLRTSK</sequence>
<evidence type="ECO:0000259" key="2">
    <source>
        <dbReference type="Pfam" id="PF08750"/>
    </source>
</evidence>
<dbReference type="RefSeq" id="WP_179355550.1">
    <property type="nucleotide sequence ID" value="NZ_CP058627.1"/>
</dbReference>
<dbReference type="AlphaFoldDB" id="A0A7H9BKM8"/>
<name>A0A7H9BKM8_9NEIS</name>
<dbReference type="InterPro" id="IPR014861">
    <property type="entry name" value="CNP1-like_dom"/>
</dbReference>
<gene>
    <name evidence="3" type="ORF">HQ393_12815</name>
</gene>
<evidence type="ECO:0000256" key="1">
    <source>
        <dbReference type="SAM" id="SignalP"/>
    </source>
</evidence>
<evidence type="ECO:0000313" key="3">
    <source>
        <dbReference type="EMBL" id="QLG89049.1"/>
    </source>
</evidence>
<feature type="signal peptide" evidence="1">
    <location>
        <begin position="1"/>
        <end position="18"/>
    </location>
</feature>
<accession>A0A7H9BKM8</accession>
<protein>
    <recommendedName>
        <fullName evidence="2">CNP1-like uncharacterized domain-containing protein</fullName>
    </recommendedName>
</protein>
<dbReference type="KEGG" id="chiz:HQ393_12815"/>
<evidence type="ECO:0000313" key="4">
    <source>
        <dbReference type="Proteomes" id="UP000509597"/>
    </source>
</evidence>
<feature type="domain" description="CNP1-like uncharacterised" evidence="2">
    <location>
        <begin position="59"/>
        <end position="174"/>
    </location>
</feature>
<reference evidence="3 4" key="1">
    <citation type="submission" date="2020-07" db="EMBL/GenBank/DDBJ databases">
        <title>Complete genome sequence of Chitinibacter sp. 2T18.</title>
        <authorList>
            <person name="Bae J.-W."/>
            <person name="Choi J.-W."/>
        </authorList>
    </citation>
    <scope>NUCLEOTIDE SEQUENCE [LARGE SCALE GENOMIC DNA]</scope>
    <source>
        <strain evidence="3 4">2T18</strain>
    </source>
</reference>
<dbReference type="EMBL" id="CP058627">
    <property type="protein sequence ID" value="QLG89049.1"/>
    <property type="molecule type" value="Genomic_DNA"/>
</dbReference>
<proteinExistence type="predicted"/>
<organism evidence="3 4">
    <name type="scientific">Chitinibacter bivalviorum</name>
    <dbReference type="NCBI Taxonomy" id="2739434"/>
    <lineage>
        <taxon>Bacteria</taxon>
        <taxon>Pseudomonadati</taxon>
        <taxon>Pseudomonadota</taxon>
        <taxon>Betaproteobacteria</taxon>
        <taxon>Neisseriales</taxon>
        <taxon>Chitinibacteraceae</taxon>
        <taxon>Chitinibacter</taxon>
    </lineage>
</organism>
<dbReference type="Pfam" id="PF08750">
    <property type="entry name" value="CNP1"/>
    <property type="match status" value="1"/>
</dbReference>
<keyword evidence="1" id="KW-0732">Signal</keyword>
<keyword evidence="4" id="KW-1185">Reference proteome</keyword>
<dbReference type="Proteomes" id="UP000509597">
    <property type="component" value="Chromosome"/>
</dbReference>